<dbReference type="PANTHER" id="PTHR11439:SF500">
    <property type="entry name" value="RNA-DIRECTED DNA POLYMERASE"/>
    <property type="match status" value="1"/>
</dbReference>
<sequence>MQLGLSYTRGDLHLKAFNDADWVGDLNDKWSTIGLVVFLGNNLISRSSKKQQTVSRSLTKVGYRALSLTFAELDWIKQLLAFLHISLPGMPRLDSDIEQKASLFVFVALFYKSQELNILGGCRGMVSDEILEFHALFYPNSQGSSITSFLLDWYISQV</sequence>
<comment type="caution">
    <text evidence="1">The sequence shown here is derived from an EMBL/GenBank/DDBJ whole genome shotgun (WGS) entry which is preliminary data.</text>
</comment>
<evidence type="ECO:0000313" key="2">
    <source>
        <dbReference type="Proteomes" id="UP001164929"/>
    </source>
</evidence>
<protein>
    <recommendedName>
        <fullName evidence="3">Retrovirus-related Pol polyprotein from transposon RE2</fullName>
    </recommendedName>
</protein>
<dbReference type="AlphaFoldDB" id="A0AAD6R5C6"/>
<proteinExistence type="predicted"/>
<organism evidence="1 2">
    <name type="scientific">Populus alba x Populus x berolinensis</name>
    <dbReference type="NCBI Taxonomy" id="444605"/>
    <lineage>
        <taxon>Eukaryota</taxon>
        <taxon>Viridiplantae</taxon>
        <taxon>Streptophyta</taxon>
        <taxon>Embryophyta</taxon>
        <taxon>Tracheophyta</taxon>
        <taxon>Spermatophyta</taxon>
        <taxon>Magnoliopsida</taxon>
        <taxon>eudicotyledons</taxon>
        <taxon>Gunneridae</taxon>
        <taxon>Pentapetalae</taxon>
        <taxon>rosids</taxon>
        <taxon>fabids</taxon>
        <taxon>Malpighiales</taxon>
        <taxon>Salicaceae</taxon>
        <taxon>Saliceae</taxon>
        <taxon>Populus</taxon>
    </lineage>
</organism>
<dbReference type="EMBL" id="JAQIZT010000003">
    <property type="protein sequence ID" value="KAJ7002641.1"/>
    <property type="molecule type" value="Genomic_DNA"/>
</dbReference>
<name>A0AAD6R5C6_9ROSI</name>
<accession>A0AAD6R5C6</accession>
<dbReference type="PANTHER" id="PTHR11439">
    <property type="entry name" value="GAG-POL-RELATED RETROTRANSPOSON"/>
    <property type="match status" value="1"/>
</dbReference>
<dbReference type="Proteomes" id="UP001164929">
    <property type="component" value="Chromosome 3"/>
</dbReference>
<keyword evidence="2" id="KW-1185">Reference proteome</keyword>
<gene>
    <name evidence="1" type="ORF">NC653_007981</name>
</gene>
<evidence type="ECO:0008006" key="3">
    <source>
        <dbReference type="Google" id="ProtNLM"/>
    </source>
</evidence>
<evidence type="ECO:0000313" key="1">
    <source>
        <dbReference type="EMBL" id="KAJ7002641.1"/>
    </source>
</evidence>
<reference evidence="1" key="1">
    <citation type="journal article" date="2023" name="Mol. Ecol. Resour.">
        <title>Chromosome-level genome assembly of a triploid poplar Populus alba 'Berolinensis'.</title>
        <authorList>
            <person name="Chen S."/>
            <person name="Yu Y."/>
            <person name="Wang X."/>
            <person name="Wang S."/>
            <person name="Zhang T."/>
            <person name="Zhou Y."/>
            <person name="He R."/>
            <person name="Meng N."/>
            <person name="Wang Y."/>
            <person name="Liu W."/>
            <person name="Liu Z."/>
            <person name="Liu J."/>
            <person name="Guo Q."/>
            <person name="Huang H."/>
            <person name="Sederoff R.R."/>
            <person name="Wang G."/>
            <person name="Qu G."/>
            <person name="Chen S."/>
        </authorList>
    </citation>
    <scope>NUCLEOTIDE SEQUENCE</scope>
    <source>
        <strain evidence="1">SC-2020</strain>
    </source>
</reference>
<dbReference type="CDD" id="cd09272">
    <property type="entry name" value="RNase_HI_RT_Ty1"/>
    <property type="match status" value="1"/>
</dbReference>